<evidence type="ECO:0000313" key="2">
    <source>
        <dbReference type="EMBL" id="KAJ3593678.1"/>
    </source>
</evidence>
<dbReference type="Proteomes" id="UP001148018">
    <property type="component" value="Unassembled WGS sequence"/>
</dbReference>
<organism evidence="2 3">
    <name type="scientific">Muraenolepis orangiensis</name>
    <name type="common">Patagonian moray cod</name>
    <dbReference type="NCBI Taxonomy" id="630683"/>
    <lineage>
        <taxon>Eukaryota</taxon>
        <taxon>Metazoa</taxon>
        <taxon>Chordata</taxon>
        <taxon>Craniata</taxon>
        <taxon>Vertebrata</taxon>
        <taxon>Euteleostomi</taxon>
        <taxon>Actinopterygii</taxon>
        <taxon>Neopterygii</taxon>
        <taxon>Teleostei</taxon>
        <taxon>Neoteleostei</taxon>
        <taxon>Acanthomorphata</taxon>
        <taxon>Zeiogadaria</taxon>
        <taxon>Gadariae</taxon>
        <taxon>Gadiformes</taxon>
        <taxon>Muraenolepidoidei</taxon>
        <taxon>Muraenolepididae</taxon>
        <taxon>Muraenolepis</taxon>
    </lineage>
</organism>
<evidence type="ECO:0000256" key="1">
    <source>
        <dbReference type="SAM" id="MobiDB-lite"/>
    </source>
</evidence>
<dbReference type="EMBL" id="JANIIK010000112">
    <property type="protein sequence ID" value="KAJ3593678.1"/>
    <property type="molecule type" value="Genomic_DNA"/>
</dbReference>
<protein>
    <submittedName>
        <fullName evidence="2">Uncharacterized protein</fullName>
    </submittedName>
</protein>
<reference evidence="2" key="1">
    <citation type="submission" date="2022-07" db="EMBL/GenBank/DDBJ databases">
        <title>Chromosome-level genome of Muraenolepis orangiensis.</title>
        <authorList>
            <person name="Kim J."/>
        </authorList>
    </citation>
    <scope>NUCLEOTIDE SEQUENCE</scope>
    <source>
        <strain evidence="2">KU_S4_2022</strain>
        <tissue evidence="2">Muscle</tissue>
    </source>
</reference>
<evidence type="ECO:0000313" key="3">
    <source>
        <dbReference type="Proteomes" id="UP001148018"/>
    </source>
</evidence>
<sequence length="66" mass="7211">MHKSCTTVVLRFTSSDSLARRGRGTATYLKTSEPRWNAKKTLTGRPAAELPPGTGTLERDSLHSLP</sequence>
<gene>
    <name evidence="2" type="ORF">NHX12_006012</name>
</gene>
<keyword evidence="3" id="KW-1185">Reference proteome</keyword>
<proteinExistence type="predicted"/>
<comment type="caution">
    <text evidence="2">The sequence shown here is derived from an EMBL/GenBank/DDBJ whole genome shotgun (WGS) entry which is preliminary data.</text>
</comment>
<feature type="region of interest" description="Disordered" evidence="1">
    <location>
        <begin position="25"/>
        <end position="66"/>
    </location>
</feature>
<feature type="compositionally biased region" description="Basic and acidic residues" evidence="1">
    <location>
        <begin position="57"/>
        <end position="66"/>
    </location>
</feature>
<name>A0A9Q0DSL9_9TELE</name>
<accession>A0A9Q0DSL9</accession>
<dbReference type="AlphaFoldDB" id="A0A9Q0DSL9"/>